<reference evidence="9 11" key="2">
    <citation type="submission" date="2023-09" db="EMBL/GenBank/DDBJ databases">
        <title>Complete-Gapless Cercospora beticola genome.</title>
        <authorList>
            <person name="Wyatt N.A."/>
            <person name="Spanner R.E."/>
            <person name="Bolton M.D."/>
        </authorList>
    </citation>
    <scope>NUCLEOTIDE SEQUENCE [LARGE SCALE GENOMIC DNA]</scope>
    <source>
        <strain evidence="9">Cb09-40</strain>
    </source>
</reference>
<dbReference type="InterPro" id="IPR005829">
    <property type="entry name" value="Sugar_transporter_CS"/>
</dbReference>
<accession>A0A2G5HKB2</accession>
<feature type="domain" description="Major facilitator superfamily (MFS) profile" evidence="7">
    <location>
        <begin position="46"/>
        <end position="562"/>
    </location>
</feature>
<feature type="transmembrane region" description="Helical" evidence="6">
    <location>
        <begin position="503"/>
        <end position="523"/>
    </location>
</feature>
<feature type="transmembrane region" description="Helical" evidence="6">
    <location>
        <begin position="151"/>
        <end position="174"/>
    </location>
</feature>
<feature type="transmembrane region" description="Helical" evidence="6">
    <location>
        <begin position="451"/>
        <end position="474"/>
    </location>
</feature>
<evidence type="ECO:0000313" key="11">
    <source>
        <dbReference type="Proteomes" id="UP001302367"/>
    </source>
</evidence>
<dbReference type="Proteomes" id="UP001302367">
    <property type="component" value="Chromosome 4"/>
</dbReference>
<evidence type="ECO:0000256" key="5">
    <source>
        <dbReference type="SAM" id="MobiDB-lite"/>
    </source>
</evidence>
<dbReference type="GO" id="GO:0016020">
    <property type="term" value="C:membrane"/>
    <property type="evidence" value="ECO:0007669"/>
    <property type="project" value="UniProtKB-SubCell"/>
</dbReference>
<feature type="transmembrane region" description="Helical" evidence="6">
    <location>
        <begin position="305"/>
        <end position="325"/>
    </location>
</feature>
<feature type="transmembrane region" description="Helical" evidence="6">
    <location>
        <begin position="186"/>
        <end position="209"/>
    </location>
</feature>
<comment type="subcellular location">
    <subcellularLocation>
        <location evidence="1">Membrane</location>
        <topology evidence="1">Multi-pass membrane protein</topology>
    </subcellularLocation>
</comment>
<feature type="transmembrane region" description="Helical" evidence="6">
    <location>
        <begin position="44"/>
        <end position="73"/>
    </location>
</feature>
<feature type="compositionally biased region" description="Basic and acidic residues" evidence="5">
    <location>
        <begin position="564"/>
        <end position="576"/>
    </location>
</feature>
<dbReference type="OrthoDB" id="433512at2759"/>
<dbReference type="SUPFAM" id="SSF103473">
    <property type="entry name" value="MFS general substrate transporter"/>
    <property type="match status" value="1"/>
</dbReference>
<dbReference type="PROSITE" id="PS00217">
    <property type="entry name" value="SUGAR_TRANSPORT_2"/>
    <property type="match status" value="1"/>
</dbReference>
<feature type="transmembrane region" description="Helical" evidence="6">
    <location>
        <begin position="393"/>
        <end position="413"/>
    </location>
</feature>
<feature type="region of interest" description="Disordered" evidence="5">
    <location>
        <begin position="564"/>
        <end position="617"/>
    </location>
</feature>
<protein>
    <submittedName>
        <fullName evidence="8">Repressible high-affinity phosphate permease</fullName>
    </submittedName>
</protein>
<keyword evidence="2 6" id="KW-0812">Transmembrane</keyword>
<dbReference type="Pfam" id="PF00083">
    <property type="entry name" value="Sugar_tr"/>
    <property type="match status" value="1"/>
</dbReference>
<proteinExistence type="predicted"/>
<feature type="transmembrane region" description="Helical" evidence="6">
    <location>
        <begin position="221"/>
        <end position="242"/>
    </location>
</feature>
<evidence type="ECO:0000256" key="1">
    <source>
        <dbReference type="ARBA" id="ARBA00004141"/>
    </source>
</evidence>
<feature type="transmembrane region" description="Helical" evidence="6">
    <location>
        <begin position="85"/>
        <end position="106"/>
    </location>
</feature>
<evidence type="ECO:0000256" key="4">
    <source>
        <dbReference type="ARBA" id="ARBA00023136"/>
    </source>
</evidence>
<evidence type="ECO:0000313" key="8">
    <source>
        <dbReference type="EMBL" id="PIA92662.1"/>
    </source>
</evidence>
<dbReference type="PROSITE" id="PS50850">
    <property type="entry name" value="MFS"/>
    <property type="match status" value="1"/>
</dbReference>
<dbReference type="EMBL" id="CP134187">
    <property type="protein sequence ID" value="WPB02387.1"/>
    <property type="molecule type" value="Genomic_DNA"/>
</dbReference>
<dbReference type="InterPro" id="IPR005828">
    <property type="entry name" value="MFS_sugar_transport-like"/>
</dbReference>
<dbReference type="Gene3D" id="1.20.1250.20">
    <property type="entry name" value="MFS general substrate transporter like domains"/>
    <property type="match status" value="2"/>
</dbReference>
<reference evidence="8 10" key="1">
    <citation type="submission" date="2015-10" db="EMBL/GenBank/DDBJ databases">
        <title>The cercosporin biosynthetic gene cluster was horizontally transferred to several fungal lineages and shown to be expanded in Cercospora beticola based on microsynteny with recipient genomes.</title>
        <authorList>
            <person name="De Jonge R."/>
            <person name="Ebert M.K."/>
            <person name="Suttle J.C."/>
            <person name="Jurick Ii W.M."/>
            <person name="Secor G.A."/>
            <person name="Thomma B.P."/>
            <person name="Van De Peer Y."/>
            <person name="Bolton M.D."/>
        </authorList>
    </citation>
    <scope>NUCLEOTIDE SEQUENCE [LARGE SCALE GENOMIC DNA]</scope>
    <source>
        <strain evidence="8 10">09-40</strain>
    </source>
</reference>
<keyword evidence="11" id="KW-1185">Reference proteome</keyword>
<feature type="transmembrane region" description="Helical" evidence="6">
    <location>
        <begin position="113"/>
        <end position="131"/>
    </location>
</feature>
<organism evidence="8 10">
    <name type="scientific">Cercospora beticola</name>
    <name type="common">Sugarbeet leaf spot fungus</name>
    <dbReference type="NCBI Taxonomy" id="122368"/>
    <lineage>
        <taxon>Eukaryota</taxon>
        <taxon>Fungi</taxon>
        <taxon>Dikarya</taxon>
        <taxon>Ascomycota</taxon>
        <taxon>Pezizomycotina</taxon>
        <taxon>Dothideomycetes</taxon>
        <taxon>Dothideomycetidae</taxon>
        <taxon>Mycosphaerellales</taxon>
        <taxon>Mycosphaerellaceae</taxon>
        <taxon>Cercospora</taxon>
    </lineage>
</organism>
<feature type="transmembrane region" description="Helical" evidence="6">
    <location>
        <begin position="420"/>
        <end position="439"/>
    </location>
</feature>
<dbReference type="PANTHER" id="PTHR24064">
    <property type="entry name" value="SOLUTE CARRIER FAMILY 22 MEMBER"/>
    <property type="match status" value="1"/>
</dbReference>
<evidence type="ECO:0000256" key="6">
    <source>
        <dbReference type="SAM" id="Phobius"/>
    </source>
</evidence>
<gene>
    <name evidence="8" type="ORF">CB0940_05086</name>
    <name evidence="9" type="ORF">RHO25_007021</name>
</gene>
<evidence type="ECO:0000259" key="7">
    <source>
        <dbReference type="PROSITE" id="PS50850"/>
    </source>
</evidence>
<evidence type="ECO:0000256" key="2">
    <source>
        <dbReference type="ARBA" id="ARBA00022692"/>
    </source>
</evidence>
<evidence type="ECO:0000256" key="3">
    <source>
        <dbReference type="ARBA" id="ARBA00022989"/>
    </source>
</evidence>
<dbReference type="InterPro" id="IPR036259">
    <property type="entry name" value="MFS_trans_sf"/>
</dbReference>
<keyword evidence="4 6" id="KW-0472">Membrane</keyword>
<dbReference type="AlphaFoldDB" id="A0A2G5HKB2"/>
<dbReference type="GO" id="GO:0022857">
    <property type="term" value="F:transmembrane transporter activity"/>
    <property type="evidence" value="ECO:0007669"/>
    <property type="project" value="InterPro"/>
</dbReference>
<evidence type="ECO:0000313" key="9">
    <source>
        <dbReference type="EMBL" id="WPB02387.1"/>
    </source>
</evidence>
<keyword evidence="3 6" id="KW-1133">Transmembrane helix</keyword>
<name>A0A2G5HKB2_CERBT</name>
<dbReference type="EMBL" id="LKMD01000105">
    <property type="protein sequence ID" value="PIA92662.1"/>
    <property type="molecule type" value="Genomic_DNA"/>
</dbReference>
<feature type="transmembrane region" description="Helical" evidence="6">
    <location>
        <begin position="535"/>
        <end position="558"/>
    </location>
</feature>
<dbReference type="InterPro" id="IPR020846">
    <property type="entry name" value="MFS_dom"/>
</dbReference>
<feature type="compositionally biased region" description="Basic and acidic residues" evidence="5">
    <location>
        <begin position="601"/>
        <end position="617"/>
    </location>
</feature>
<evidence type="ECO:0000313" key="10">
    <source>
        <dbReference type="Proteomes" id="UP000230605"/>
    </source>
</evidence>
<sequence length="617" mass="68401">MGNTGSSFFWPDKDPEALGAGFGTNSARARKNFLQNVDDSGFNWLVYIVAASGFFTDSYNLFASNVILPALAYVYWDGTKHDKALAFNLTTLSASAVGQFVFGYFADKYGRRSLYGIELIIVIISTVGLLQCSNGFTDDNGNHTWDIDAWIIFWRTIMGLGIGAEYPLSACIAAEWSSTESRGRMIAAVFLMQPLGQLCAYGAGLTALRAFGSSKVEIDKLWRYVVGIGAFPTLLALGFRLFMPESGRFTYEVRKNIAPNDGIGALRSSDASVSSADVRSLGEESPINQFKFSEIWDFLYHQGHWIDLFGTSMCWLLLDFAFYGLGFNNPSTLAKLWTSQDLTFPPGVPYWLETSGIVNATIDGVEIINGTYSNGTIADTLVGTVLESNMLRAIYTVSIASLLGSFLIIATINRFNRKHMLTITFCLLAVVLLAAFASFKSLFHQGGLHVVLIMFWVIISFLFSFGPNTLTFIVSPLHLKIEFKLTRAQIPAEVFPTRYRCTFYGIAAAIGKIGAVLVQIVILHVPSIGKPNSSAIRWLLLSFAICMILGALCSHYFVPEVQRRSTERDTRKDRKGNFRPAPPYVNIPLQELPLPRRPRQPCRDGGEELREVELRSK</sequence>
<dbReference type="Proteomes" id="UP000230605">
    <property type="component" value="Chromosome 4"/>
</dbReference>